<evidence type="ECO:0000256" key="4">
    <source>
        <dbReference type="ARBA" id="ARBA00022475"/>
    </source>
</evidence>
<accession>A0A0R2NFF1</accession>
<dbReference type="PANTHER" id="PTHR30472:SF58">
    <property type="entry name" value="IRON(3+)-HYDROXAMATE IMPORT SYSTEM PERMEASE PROTEIN FHUB"/>
    <property type="match status" value="1"/>
</dbReference>
<feature type="transmembrane region" description="Helical" evidence="8">
    <location>
        <begin position="149"/>
        <end position="171"/>
    </location>
</feature>
<dbReference type="RefSeq" id="WP_024624799.1">
    <property type="nucleotide sequence ID" value="NZ_AYGX02000164.1"/>
</dbReference>
<dbReference type="Gene3D" id="1.10.3470.10">
    <property type="entry name" value="ABC transporter involved in vitamin B12 uptake, BtuC"/>
    <property type="match status" value="1"/>
</dbReference>
<dbReference type="InterPro" id="IPR037294">
    <property type="entry name" value="ABC_BtuC-like"/>
</dbReference>
<evidence type="ECO:0000313" key="10">
    <source>
        <dbReference type="Proteomes" id="UP000050920"/>
    </source>
</evidence>
<keyword evidence="4" id="KW-1003">Cell membrane</keyword>
<dbReference type="InterPro" id="IPR000522">
    <property type="entry name" value="ABC_transptr_permease_BtuC"/>
</dbReference>
<feature type="transmembrane region" description="Helical" evidence="8">
    <location>
        <begin position="278"/>
        <end position="300"/>
    </location>
</feature>
<feature type="transmembrane region" description="Helical" evidence="8">
    <location>
        <begin position="119"/>
        <end position="137"/>
    </location>
</feature>
<feature type="transmembrane region" description="Helical" evidence="8">
    <location>
        <begin position="239"/>
        <end position="266"/>
    </location>
</feature>
<dbReference type="GO" id="GO:0005886">
    <property type="term" value="C:plasma membrane"/>
    <property type="evidence" value="ECO:0007669"/>
    <property type="project" value="UniProtKB-SubCell"/>
</dbReference>
<organism evidence="9 10">
    <name type="scientific">Lactiplantibacillus fabifermentans DSM 21115</name>
    <dbReference type="NCBI Taxonomy" id="1413187"/>
    <lineage>
        <taxon>Bacteria</taxon>
        <taxon>Bacillati</taxon>
        <taxon>Bacillota</taxon>
        <taxon>Bacilli</taxon>
        <taxon>Lactobacillales</taxon>
        <taxon>Lactobacillaceae</taxon>
        <taxon>Lactiplantibacillus</taxon>
    </lineage>
</organism>
<evidence type="ECO:0000256" key="8">
    <source>
        <dbReference type="SAM" id="Phobius"/>
    </source>
</evidence>
<dbReference type="Pfam" id="PF01032">
    <property type="entry name" value="FecCD"/>
    <property type="match status" value="1"/>
</dbReference>
<keyword evidence="10" id="KW-1185">Reference proteome</keyword>
<feature type="transmembrane region" description="Helical" evidence="8">
    <location>
        <begin position="306"/>
        <end position="324"/>
    </location>
</feature>
<evidence type="ECO:0000256" key="5">
    <source>
        <dbReference type="ARBA" id="ARBA00022692"/>
    </source>
</evidence>
<gene>
    <name evidence="9" type="ORF">DY78_GL001672</name>
</gene>
<dbReference type="GO" id="GO:0022857">
    <property type="term" value="F:transmembrane transporter activity"/>
    <property type="evidence" value="ECO:0007669"/>
    <property type="project" value="InterPro"/>
</dbReference>
<evidence type="ECO:0000256" key="7">
    <source>
        <dbReference type="ARBA" id="ARBA00023136"/>
    </source>
</evidence>
<evidence type="ECO:0000313" key="9">
    <source>
        <dbReference type="EMBL" id="KRO24092.1"/>
    </source>
</evidence>
<comment type="caution">
    <text evidence="9">The sequence shown here is derived from an EMBL/GenBank/DDBJ whole genome shotgun (WGS) entry which is preliminary data.</text>
</comment>
<feature type="transmembrane region" description="Helical" evidence="8">
    <location>
        <begin position="200"/>
        <end position="219"/>
    </location>
</feature>
<dbReference type="FunFam" id="1.10.3470.10:FF:000001">
    <property type="entry name" value="Vitamin B12 ABC transporter permease BtuC"/>
    <property type="match status" value="1"/>
</dbReference>
<dbReference type="PANTHER" id="PTHR30472">
    <property type="entry name" value="FERRIC ENTEROBACTIN TRANSPORT SYSTEM PERMEASE PROTEIN"/>
    <property type="match status" value="1"/>
</dbReference>
<proteinExistence type="inferred from homology"/>
<dbReference type="CDD" id="cd06550">
    <property type="entry name" value="TM_ABC_iron-siderophores_like"/>
    <property type="match status" value="1"/>
</dbReference>
<reference evidence="9 10" key="1">
    <citation type="journal article" date="2015" name="Genome Announc.">
        <title>Expanding the biotechnology potential of lactobacilli through comparative genomics of 213 strains and associated genera.</title>
        <authorList>
            <person name="Sun Z."/>
            <person name="Harris H.M."/>
            <person name="McCann A."/>
            <person name="Guo C."/>
            <person name="Argimon S."/>
            <person name="Zhang W."/>
            <person name="Yang X."/>
            <person name="Jeffery I.B."/>
            <person name="Cooney J.C."/>
            <person name="Kagawa T.F."/>
            <person name="Liu W."/>
            <person name="Song Y."/>
            <person name="Salvetti E."/>
            <person name="Wrobel A."/>
            <person name="Rasinkangas P."/>
            <person name="Parkhill J."/>
            <person name="Rea M.C."/>
            <person name="O'Sullivan O."/>
            <person name="Ritari J."/>
            <person name="Douillard F.P."/>
            <person name="Paul Ross R."/>
            <person name="Yang R."/>
            <person name="Briner A.E."/>
            <person name="Felis G.E."/>
            <person name="de Vos W.M."/>
            <person name="Barrangou R."/>
            <person name="Klaenhammer T.R."/>
            <person name="Caufield P.W."/>
            <person name="Cui Y."/>
            <person name="Zhang H."/>
            <person name="O'Toole P.W."/>
        </authorList>
    </citation>
    <scope>NUCLEOTIDE SEQUENCE [LARGE SCALE GENOMIC DNA]</scope>
    <source>
        <strain evidence="9 10">DSM 21115</strain>
    </source>
</reference>
<evidence type="ECO:0000256" key="2">
    <source>
        <dbReference type="ARBA" id="ARBA00007935"/>
    </source>
</evidence>
<comment type="similarity">
    <text evidence="2">Belongs to the binding-protein-dependent transport system permease family. FecCD subfamily.</text>
</comment>
<dbReference type="AlphaFoldDB" id="A0A0R2NFF1"/>
<protein>
    <submittedName>
        <fullName evidence="9">Ferrichrome abc transporter, permease protein</fullName>
    </submittedName>
</protein>
<evidence type="ECO:0000256" key="3">
    <source>
        <dbReference type="ARBA" id="ARBA00022448"/>
    </source>
</evidence>
<keyword evidence="7 8" id="KW-0472">Membrane</keyword>
<dbReference type="Proteomes" id="UP000050920">
    <property type="component" value="Unassembled WGS sequence"/>
</dbReference>
<dbReference type="SUPFAM" id="SSF81345">
    <property type="entry name" value="ABC transporter involved in vitamin B12 uptake, BtuC"/>
    <property type="match status" value="1"/>
</dbReference>
<sequence>MKKQSFTVTLLGCVVLLIGLMAASLRWGADQTSLHNVWQAVTAAKTTNLDQQIVRTIRVPRVLGAALIGTALAGSGALMQSVTKNPLADSGLLGINAGAGFLLTICLAFFPHLTTLQTTAWAVVGAAMSAALIFAISTMQQTQLNPSTLVLAGIAISSLFTALSEGLALVGQLKQDLAFWYFSGMGAVSWSQLNHLGPWLLIGLIVALCLAPSLNIAYLSDNTAHSLGKSLPVLRALALVTVVILSGVSVALVGTITFVGLLVPHLARFLVGTNYRRVMPITLLLGASLTVAADLVARMVNPPQETPFGIIIALIGVPCFIYLARKEPHYAE</sequence>
<comment type="subcellular location">
    <subcellularLocation>
        <location evidence="1">Cell membrane</location>
        <topology evidence="1">Multi-pass membrane protein</topology>
    </subcellularLocation>
</comment>
<keyword evidence="3" id="KW-0813">Transport</keyword>
<dbReference type="EMBL" id="AYGX02000164">
    <property type="protein sequence ID" value="KRO24092.1"/>
    <property type="molecule type" value="Genomic_DNA"/>
</dbReference>
<keyword evidence="5 8" id="KW-0812">Transmembrane</keyword>
<evidence type="ECO:0000256" key="1">
    <source>
        <dbReference type="ARBA" id="ARBA00004651"/>
    </source>
</evidence>
<keyword evidence="6 8" id="KW-1133">Transmembrane helix</keyword>
<dbReference type="GO" id="GO:0033214">
    <property type="term" value="P:siderophore-iron import into cell"/>
    <property type="evidence" value="ECO:0007669"/>
    <property type="project" value="TreeGrafter"/>
</dbReference>
<feature type="transmembrane region" description="Helical" evidence="8">
    <location>
        <begin position="91"/>
        <end position="113"/>
    </location>
</feature>
<feature type="transmembrane region" description="Helical" evidence="8">
    <location>
        <begin position="62"/>
        <end position="79"/>
    </location>
</feature>
<evidence type="ECO:0000256" key="6">
    <source>
        <dbReference type="ARBA" id="ARBA00022989"/>
    </source>
</evidence>
<name>A0A0R2NFF1_9LACO</name>